<dbReference type="Proteomes" id="UP001341840">
    <property type="component" value="Unassembled WGS sequence"/>
</dbReference>
<keyword evidence="3" id="KW-1185">Reference proteome</keyword>
<evidence type="ECO:0000313" key="3">
    <source>
        <dbReference type="Proteomes" id="UP001341840"/>
    </source>
</evidence>
<sequence length="239" mass="26910">MVDTGTTSSVRITQMQSQSSGQGIDELRRGQVHLKTIEDVWSLTESLLIRYEIEIVAYDDTATITLLLWDNEVVDLIGIKAQTLKEIMEGDKDGYPSVIDELFEKRLLFKITVESKNISGEAFVFRVMKICDDEDIVERYYPNDEALDNKSKNNPAETGGNNEVDFSENVISLQNDTDNHLYRSVTSIKAKTPTKLVADGNDIVTKGKKIGDDEGQLSTNKFSRKMPKKAKMQNLDGDY</sequence>
<comment type="caution">
    <text evidence="2">The sequence shown here is derived from an EMBL/GenBank/DDBJ whole genome shotgun (WGS) entry which is preliminary data.</text>
</comment>
<reference evidence="2 3" key="1">
    <citation type="journal article" date="2023" name="Plants (Basel)">
        <title>Bridging the Gap: Combining Genomics and Transcriptomics Approaches to Understand Stylosanthes scabra, an Orphan Legume from the Brazilian Caatinga.</title>
        <authorList>
            <person name="Ferreira-Neto J.R.C."/>
            <person name="da Silva M.D."/>
            <person name="Binneck E."/>
            <person name="de Melo N.F."/>
            <person name="da Silva R.H."/>
            <person name="de Melo A.L.T.M."/>
            <person name="Pandolfi V."/>
            <person name="Bustamante F.O."/>
            <person name="Brasileiro-Vidal A.C."/>
            <person name="Benko-Iseppon A.M."/>
        </authorList>
    </citation>
    <scope>NUCLEOTIDE SEQUENCE [LARGE SCALE GENOMIC DNA]</scope>
    <source>
        <tissue evidence="2">Leaves</tissue>
    </source>
</reference>
<gene>
    <name evidence="2" type="ORF">PIB30_012812</name>
</gene>
<protein>
    <submittedName>
        <fullName evidence="2">Uncharacterized protein</fullName>
    </submittedName>
</protein>
<evidence type="ECO:0000256" key="1">
    <source>
        <dbReference type="SAM" id="MobiDB-lite"/>
    </source>
</evidence>
<proteinExistence type="predicted"/>
<dbReference type="InterPro" id="IPR012340">
    <property type="entry name" value="NA-bd_OB-fold"/>
</dbReference>
<feature type="compositionally biased region" description="Basic residues" evidence="1">
    <location>
        <begin position="222"/>
        <end position="231"/>
    </location>
</feature>
<feature type="compositionally biased region" description="Polar residues" evidence="1">
    <location>
        <begin position="1"/>
        <end position="22"/>
    </location>
</feature>
<name>A0ABU6U7X1_9FABA</name>
<evidence type="ECO:0000313" key="2">
    <source>
        <dbReference type="EMBL" id="MED6156251.1"/>
    </source>
</evidence>
<dbReference type="EMBL" id="JASCZI010120861">
    <property type="protein sequence ID" value="MED6156251.1"/>
    <property type="molecule type" value="Genomic_DNA"/>
</dbReference>
<accession>A0ABU6U7X1</accession>
<organism evidence="2 3">
    <name type="scientific">Stylosanthes scabra</name>
    <dbReference type="NCBI Taxonomy" id="79078"/>
    <lineage>
        <taxon>Eukaryota</taxon>
        <taxon>Viridiplantae</taxon>
        <taxon>Streptophyta</taxon>
        <taxon>Embryophyta</taxon>
        <taxon>Tracheophyta</taxon>
        <taxon>Spermatophyta</taxon>
        <taxon>Magnoliopsida</taxon>
        <taxon>eudicotyledons</taxon>
        <taxon>Gunneridae</taxon>
        <taxon>Pentapetalae</taxon>
        <taxon>rosids</taxon>
        <taxon>fabids</taxon>
        <taxon>Fabales</taxon>
        <taxon>Fabaceae</taxon>
        <taxon>Papilionoideae</taxon>
        <taxon>50 kb inversion clade</taxon>
        <taxon>dalbergioids sensu lato</taxon>
        <taxon>Dalbergieae</taxon>
        <taxon>Pterocarpus clade</taxon>
        <taxon>Stylosanthes</taxon>
    </lineage>
</organism>
<feature type="region of interest" description="Disordered" evidence="1">
    <location>
        <begin position="207"/>
        <end position="239"/>
    </location>
</feature>
<dbReference type="Gene3D" id="2.40.50.140">
    <property type="entry name" value="Nucleic acid-binding proteins"/>
    <property type="match status" value="1"/>
</dbReference>
<feature type="region of interest" description="Disordered" evidence="1">
    <location>
        <begin position="1"/>
        <end position="23"/>
    </location>
</feature>
<dbReference type="SUPFAM" id="SSF50249">
    <property type="entry name" value="Nucleic acid-binding proteins"/>
    <property type="match status" value="1"/>
</dbReference>